<dbReference type="SUPFAM" id="SSF63829">
    <property type="entry name" value="Calcium-dependent phosphotriesterase"/>
    <property type="match status" value="1"/>
</dbReference>
<protein>
    <submittedName>
        <fullName evidence="5">Sugar lactone lactonase YvrE</fullName>
    </submittedName>
</protein>
<dbReference type="Proteomes" id="UP000317209">
    <property type="component" value="Unassembled WGS sequence"/>
</dbReference>
<feature type="binding site" evidence="3">
    <location>
        <position position="116"/>
    </location>
    <ligand>
        <name>substrate</name>
    </ligand>
</feature>
<evidence type="ECO:0000256" key="3">
    <source>
        <dbReference type="PIRSR" id="PIRSR605511-2"/>
    </source>
</evidence>
<name>A0A543BBB7_9MICO</name>
<dbReference type="GO" id="GO:0005509">
    <property type="term" value="F:calcium ion binding"/>
    <property type="evidence" value="ECO:0007669"/>
    <property type="project" value="TreeGrafter"/>
</dbReference>
<dbReference type="InterPro" id="IPR005511">
    <property type="entry name" value="SMP-30"/>
</dbReference>
<feature type="domain" description="SMP-30/Gluconolactonase/LRE-like region" evidence="4">
    <location>
        <begin position="14"/>
        <end position="250"/>
    </location>
</feature>
<dbReference type="InterPro" id="IPR013658">
    <property type="entry name" value="SGL"/>
</dbReference>
<feature type="binding site" evidence="3">
    <location>
        <position position="98"/>
    </location>
    <ligand>
        <name>substrate</name>
    </ligand>
</feature>
<evidence type="ECO:0000313" key="6">
    <source>
        <dbReference type="Proteomes" id="UP000317209"/>
    </source>
</evidence>
<dbReference type="Pfam" id="PF08450">
    <property type="entry name" value="SGL"/>
    <property type="match status" value="1"/>
</dbReference>
<dbReference type="OrthoDB" id="2633250at2"/>
<keyword evidence="3" id="KW-0479">Metal-binding</keyword>
<comment type="cofactor">
    <cofactor evidence="3">
        <name>Zn(2+)</name>
        <dbReference type="ChEBI" id="CHEBI:29105"/>
    </cofactor>
    <text evidence="3">Binds 1 divalent metal cation per subunit.</text>
</comment>
<gene>
    <name evidence="5" type="ORF">FB560_3544</name>
</gene>
<organism evidence="5 6">
    <name type="scientific">Microbacterium saperdae</name>
    <dbReference type="NCBI Taxonomy" id="69368"/>
    <lineage>
        <taxon>Bacteria</taxon>
        <taxon>Bacillati</taxon>
        <taxon>Actinomycetota</taxon>
        <taxon>Actinomycetes</taxon>
        <taxon>Micrococcales</taxon>
        <taxon>Microbacteriaceae</taxon>
        <taxon>Microbacterium</taxon>
    </lineage>
</organism>
<evidence type="ECO:0000259" key="4">
    <source>
        <dbReference type="Pfam" id="PF08450"/>
    </source>
</evidence>
<evidence type="ECO:0000313" key="5">
    <source>
        <dbReference type="EMBL" id="TQL82062.1"/>
    </source>
</evidence>
<dbReference type="PRINTS" id="PR01790">
    <property type="entry name" value="SMP30FAMILY"/>
</dbReference>
<dbReference type="PANTHER" id="PTHR10907">
    <property type="entry name" value="REGUCALCIN"/>
    <property type="match status" value="1"/>
</dbReference>
<feature type="active site" description="Proton donor/acceptor" evidence="2">
    <location>
        <position position="192"/>
    </location>
</feature>
<evidence type="ECO:0000256" key="1">
    <source>
        <dbReference type="ARBA" id="ARBA00008853"/>
    </source>
</evidence>
<keyword evidence="3" id="KW-0862">Zinc</keyword>
<dbReference type="PANTHER" id="PTHR10907:SF47">
    <property type="entry name" value="REGUCALCIN"/>
    <property type="match status" value="1"/>
</dbReference>
<dbReference type="RefSeq" id="WP_141873980.1">
    <property type="nucleotide sequence ID" value="NZ_VFOX01000002.1"/>
</dbReference>
<feature type="binding site" evidence="3">
    <location>
        <position position="15"/>
    </location>
    <ligand>
        <name>a divalent metal cation</name>
        <dbReference type="ChEBI" id="CHEBI:60240"/>
    </ligand>
</feature>
<proteinExistence type="inferred from homology"/>
<dbReference type="GO" id="GO:0004341">
    <property type="term" value="F:gluconolactonase activity"/>
    <property type="evidence" value="ECO:0007669"/>
    <property type="project" value="TreeGrafter"/>
</dbReference>
<sequence length="282" mass="29565">MTPENVTGPVAHHAEAPVWSTAWGGLRWVDGDAGDLLTLRADGVTRQHIDDEYLAFARPRANGGVVAVGARTLYLADAVDEEFRAVSTLLDDPRVRMNDGCCDPRGRLLAGSMAYDATADAGIVLRLDTDLAVTTVLPRTTISNGIGFSPDGQRAYYVDTLSHRIDVFDVAEGELRGRRVFARIPDEQGLPDGLAVAADGSVWVALWGGSAVHGYDSSGALVATIALPVPQVSACTFGDDDLGTLYITTSAQGLPADHGTPAGSVFSVRPGVHGIPVTPFAG</sequence>
<accession>A0A543BBB7</accession>
<dbReference type="AlphaFoldDB" id="A0A543BBB7"/>
<feature type="binding site" evidence="3">
    <location>
        <position position="192"/>
    </location>
    <ligand>
        <name>a divalent metal cation</name>
        <dbReference type="ChEBI" id="CHEBI:60240"/>
    </ligand>
</feature>
<comment type="similarity">
    <text evidence="1">Belongs to the SMP-30/CGR1 family.</text>
</comment>
<reference evidence="5 6" key="1">
    <citation type="submission" date="2019-06" db="EMBL/GenBank/DDBJ databases">
        <title>Sequencing the genomes of 1000 actinobacteria strains.</title>
        <authorList>
            <person name="Klenk H.-P."/>
        </authorList>
    </citation>
    <scope>NUCLEOTIDE SEQUENCE [LARGE SCALE GENOMIC DNA]</scope>
    <source>
        <strain evidence="5 6">DSM 20169</strain>
    </source>
</reference>
<dbReference type="EMBL" id="VFOX01000002">
    <property type="protein sequence ID" value="TQL82062.1"/>
    <property type="molecule type" value="Genomic_DNA"/>
</dbReference>
<comment type="caution">
    <text evidence="5">The sequence shown here is derived from an EMBL/GenBank/DDBJ whole genome shotgun (WGS) entry which is preliminary data.</text>
</comment>
<dbReference type="InterPro" id="IPR011042">
    <property type="entry name" value="6-blade_b-propeller_TolB-like"/>
</dbReference>
<feature type="binding site" evidence="3">
    <location>
        <position position="96"/>
    </location>
    <ligand>
        <name>substrate</name>
    </ligand>
</feature>
<dbReference type="Gene3D" id="2.120.10.30">
    <property type="entry name" value="TolB, C-terminal domain"/>
    <property type="match status" value="1"/>
</dbReference>
<keyword evidence="6" id="KW-1185">Reference proteome</keyword>
<evidence type="ECO:0000256" key="2">
    <source>
        <dbReference type="PIRSR" id="PIRSR605511-1"/>
    </source>
</evidence>
<dbReference type="GO" id="GO:0019853">
    <property type="term" value="P:L-ascorbic acid biosynthetic process"/>
    <property type="evidence" value="ECO:0007669"/>
    <property type="project" value="TreeGrafter"/>
</dbReference>
<feature type="binding site" evidence="3">
    <location>
        <position position="144"/>
    </location>
    <ligand>
        <name>a divalent metal cation</name>
        <dbReference type="ChEBI" id="CHEBI:60240"/>
    </ligand>
</feature>